<comment type="caution">
    <text evidence="3">The sequence shown here is derived from an EMBL/GenBank/DDBJ whole genome shotgun (WGS) entry which is preliminary data.</text>
</comment>
<dbReference type="InterPro" id="IPR016032">
    <property type="entry name" value="Sig_transdc_resp-reg_C-effctor"/>
</dbReference>
<gene>
    <name evidence="3" type="ORF">AB0H72_31055</name>
</gene>
<organism evidence="3 4">
    <name type="scientific">Nocardia fusca</name>
    <dbReference type="NCBI Taxonomy" id="941183"/>
    <lineage>
        <taxon>Bacteria</taxon>
        <taxon>Bacillati</taxon>
        <taxon>Actinomycetota</taxon>
        <taxon>Actinomycetes</taxon>
        <taxon>Mycobacteriales</taxon>
        <taxon>Nocardiaceae</taxon>
        <taxon>Nocardia</taxon>
    </lineage>
</organism>
<evidence type="ECO:0000256" key="1">
    <source>
        <dbReference type="SAM" id="MobiDB-lite"/>
    </source>
</evidence>
<evidence type="ECO:0000313" key="3">
    <source>
        <dbReference type="EMBL" id="MEV0367137.1"/>
    </source>
</evidence>
<keyword evidence="4" id="KW-1185">Reference proteome</keyword>
<sequence length="107" mass="12059">MGSAYEPGRSTDREPWRELSEAERTVAILAAAGWTNSAIAIRRGTSVRTTEAQLAAVLRKLVIGSRRDIAGFVPEHLVAQVRQEAARRAPHRRRRLHRRGQDQPVRQ</sequence>
<dbReference type="Gene3D" id="1.10.10.10">
    <property type="entry name" value="Winged helix-like DNA-binding domain superfamily/Winged helix DNA-binding domain"/>
    <property type="match status" value="1"/>
</dbReference>
<dbReference type="SUPFAM" id="SSF46894">
    <property type="entry name" value="C-terminal effector domain of the bipartite response regulators"/>
    <property type="match status" value="1"/>
</dbReference>
<protein>
    <submittedName>
        <fullName evidence="3">Helix-turn-helix transcriptional regulator</fullName>
    </submittedName>
</protein>
<dbReference type="Proteomes" id="UP001551658">
    <property type="component" value="Unassembled WGS sequence"/>
</dbReference>
<evidence type="ECO:0000259" key="2">
    <source>
        <dbReference type="PROSITE" id="PS50043"/>
    </source>
</evidence>
<dbReference type="PROSITE" id="PS50043">
    <property type="entry name" value="HTH_LUXR_2"/>
    <property type="match status" value="1"/>
</dbReference>
<dbReference type="RefSeq" id="WP_357986231.1">
    <property type="nucleotide sequence ID" value="NZ_JBFAIH010000025.1"/>
</dbReference>
<dbReference type="EMBL" id="JBFAIH010000025">
    <property type="protein sequence ID" value="MEV0367137.1"/>
    <property type="molecule type" value="Genomic_DNA"/>
</dbReference>
<dbReference type="Pfam" id="PF00196">
    <property type="entry name" value="GerE"/>
    <property type="match status" value="1"/>
</dbReference>
<dbReference type="SMART" id="SM00421">
    <property type="entry name" value="HTH_LUXR"/>
    <property type="match status" value="1"/>
</dbReference>
<evidence type="ECO:0000313" key="4">
    <source>
        <dbReference type="Proteomes" id="UP001551658"/>
    </source>
</evidence>
<dbReference type="InterPro" id="IPR000792">
    <property type="entry name" value="Tscrpt_reg_LuxR_C"/>
</dbReference>
<feature type="compositionally biased region" description="Basic residues" evidence="1">
    <location>
        <begin position="88"/>
        <end position="98"/>
    </location>
</feature>
<name>A0ABV3FHF3_9NOCA</name>
<dbReference type="InterPro" id="IPR036388">
    <property type="entry name" value="WH-like_DNA-bd_sf"/>
</dbReference>
<accession>A0ABV3FHF3</accession>
<proteinExistence type="predicted"/>
<reference evidence="3 4" key="1">
    <citation type="submission" date="2024-06" db="EMBL/GenBank/DDBJ databases">
        <title>The Natural Products Discovery Center: Release of the First 8490 Sequenced Strains for Exploring Actinobacteria Biosynthetic Diversity.</title>
        <authorList>
            <person name="Kalkreuter E."/>
            <person name="Kautsar S.A."/>
            <person name="Yang D."/>
            <person name="Bader C.D."/>
            <person name="Teijaro C.N."/>
            <person name="Fluegel L."/>
            <person name="Davis C.M."/>
            <person name="Simpson J.R."/>
            <person name="Lauterbach L."/>
            <person name="Steele A.D."/>
            <person name="Gui C."/>
            <person name="Meng S."/>
            <person name="Li G."/>
            <person name="Viehrig K."/>
            <person name="Ye F."/>
            <person name="Su P."/>
            <person name="Kiefer A.F."/>
            <person name="Nichols A."/>
            <person name="Cepeda A.J."/>
            <person name="Yan W."/>
            <person name="Fan B."/>
            <person name="Jiang Y."/>
            <person name="Adhikari A."/>
            <person name="Zheng C.-J."/>
            <person name="Schuster L."/>
            <person name="Cowan T.M."/>
            <person name="Smanski M.J."/>
            <person name="Chevrette M.G."/>
            <person name="De Carvalho L.P.S."/>
            <person name="Shen B."/>
        </authorList>
    </citation>
    <scope>NUCLEOTIDE SEQUENCE [LARGE SCALE GENOMIC DNA]</scope>
    <source>
        <strain evidence="3 4">NPDC050671</strain>
    </source>
</reference>
<feature type="domain" description="HTH luxR-type" evidence="2">
    <location>
        <begin position="12"/>
        <end position="77"/>
    </location>
</feature>
<feature type="region of interest" description="Disordered" evidence="1">
    <location>
        <begin position="83"/>
        <end position="107"/>
    </location>
</feature>